<dbReference type="Proteomes" id="UP000279089">
    <property type="component" value="Unassembled WGS sequence"/>
</dbReference>
<keyword evidence="1" id="KW-0812">Transmembrane</keyword>
<dbReference type="RefSeq" id="WP_120515578.1">
    <property type="nucleotide sequence ID" value="NZ_QXZY01000003.1"/>
</dbReference>
<feature type="transmembrane region" description="Helical" evidence="1">
    <location>
        <begin position="93"/>
        <end position="112"/>
    </location>
</feature>
<sequence>MKKIFALTISIITPAALFAQEHFRLPDNRYISSQLISIPAMILVLYLVCSFILHIIKSVLDHRLRSKLVDKGVTDKVAEQFLQPVNRDLRSQALKWCLMLAGAGIGLTAVYYTLPLDIHSLAIMAFSIALSYLAYFLYLKYNEQP</sequence>
<accession>A0A3N4MK44</accession>
<feature type="transmembrane region" description="Helical" evidence="1">
    <location>
        <begin position="35"/>
        <end position="56"/>
    </location>
</feature>
<evidence type="ECO:0000313" key="2">
    <source>
        <dbReference type="EMBL" id="RPD42277.1"/>
    </source>
</evidence>
<feature type="transmembrane region" description="Helical" evidence="1">
    <location>
        <begin position="118"/>
        <end position="139"/>
    </location>
</feature>
<gene>
    <name evidence="2" type="ORF">EG028_03615</name>
</gene>
<dbReference type="AlphaFoldDB" id="A0A3N4MK44"/>
<dbReference type="EMBL" id="RMBX01000002">
    <property type="protein sequence ID" value="RPD42277.1"/>
    <property type="molecule type" value="Genomic_DNA"/>
</dbReference>
<comment type="caution">
    <text evidence="2">The sequence shown here is derived from an EMBL/GenBank/DDBJ whole genome shotgun (WGS) entry which is preliminary data.</text>
</comment>
<keyword evidence="1" id="KW-0472">Membrane</keyword>
<protein>
    <submittedName>
        <fullName evidence="2">Uncharacterized protein</fullName>
    </submittedName>
</protein>
<evidence type="ECO:0000313" key="3">
    <source>
        <dbReference type="Proteomes" id="UP000279089"/>
    </source>
</evidence>
<keyword evidence="1" id="KW-1133">Transmembrane helix</keyword>
<proteinExistence type="predicted"/>
<organism evidence="2 3">
    <name type="scientific">Chitinophaga barathri</name>
    <dbReference type="NCBI Taxonomy" id="1647451"/>
    <lineage>
        <taxon>Bacteria</taxon>
        <taxon>Pseudomonadati</taxon>
        <taxon>Bacteroidota</taxon>
        <taxon>Chitinophagia</taxon>
        <taxon>Chitinophagales</taxon>
        <taxon>Chitinophagaceae</taxon>
        <taxon>Chitinophaga</taxon>
    </lineage>
</organism>
<evidence type="ECO:0000256" key="1">
    <source>
        <dbReference type="SAM" id="Phobius"/>
    </source>
</evidence>
<reference evidence="3" key="1">
    <citation type="submission" date="2018-11" db="EMBL/GenBank/DDBJ databases">
        <title>Chitinophaga lutea sp.nov., isolate from arsenic contaminated soil.</title>
        <authorList>
            <person name="Zong Y."/>
        </authorList>
    </citation>
    <scope>NUCLEOTIDE SEQUENCE [LARGE SCALE GENOMIC DNA]</scope>
    <source>
        <strain evidence="3">YLT18</strain>
    </source>
</reference>
<name>A0A3N4MK44_9BACT</name>
<keyword evidence="3" id="KW-1185">Reference proteome</keyword>
<dbReference type="OrthoDB" id="674806at2"/>